<evidence type="ECO:0000313" key="3">
    <source>
        <dbReference type="EMBL" id="KEO60242.1"/>
    </source>
</evidence>
<dbReference type="Proteomes" id="UP000027471">
    <property type="component" value="Unassembled WGS sequence"/>
</dbReference>
<evidence type="ECO:0000259" key="2">
    <source>
        <dbReference type="PROSITE" id="PS51781"/>
    </source>
</evidence>
<dbReference type="InterPro" id="IPR003646">
    <property type="entry name" value="SH3-like_bac-type"/>
</dbReference>
<dbReference type="Pfam" id="PF08239">
    <property type="entry name" value="SH3_3"/>
    <property type="match status" value="1"/>
</dbReference>
<dbReference type="AlphaFoldDB" id="A0A074KFB8"/>
<dbReference type="RefSeq" id="WP_051697124.1">
    <property type="nucleotide sequence ID" value="NZ_AUNB01000020.1"/>
</dbReference>
<proteinExistence type="predicted"/>
<feature type="domain" description="SH3b" evidence="2">
    <location>
        <begin position="100"/>
        <end position="164"/>
    </location>
</feature>
<protein>
    <recommendedName>
        <fullName evidence="2">SH3b domain-containing protein</fullName>
    </recommendedName>
</protein>
<dbReference type="STRING" id="1353528.DT23_13500"/>
<keyword evidence="4" id="KW-1185">Reference proteome</keyword>
<dbReference type="SMART" id="SM00287">
    <property type="entry name" value="SH3b"/>
    <property type="match status" value="1"/>
</dbReference>
<sequence length="164" mass="17100">MGKLLFTTFAGIFVTLTIFGRDLPDEPATTKAEPAPQVTRSASTPDPLYAPGKITATPAPQVVPASATVTPVIAKSRMPGPALRPSPQYRATEAPQVAGGALWTVSANALNVRSGPSTANSAVDRIRKGEQVLVVAEKSGWAHIKIEGDGIDGWVASRFLTPAN</sequence>
<name>A0A074KFB8_9RHOB</name>
<dbReference type="eggNOG" id="COG4991">
    <property type="taxonomic scope" value="Bacteria"/>
</dbReference>
<feature type="region of interest" description="Disordered" evidence="1">
    <location>
        <begin position="27"/>
        <end position="46"/>
    </location>
</feature>
<dbReference type="Gene3D" id="2.30.30.40">
    <property type="entry name" value="SH3 Domains"/>
    <property type="match status" value="1"/>
</dbReference>
<accession>A0A074KFB8</accession>
<organism evidence="3 4">
    <name type="scientific">Thioclava indica</name>
    <dbReference type="NCBI Taxonomy" id="1353528"/>
    <lineage>
        <taxon>Bacteria</taxon>
        <taxon>Pseudomonadati</taxon>
        <taxon>Pseudomonadota</taxon>
        <taxon>Alphaproteobacteria</taxon>
        <taxon>Rhodobacterales</taxon>
        <taxon>Paracoccaceae</taxon>
        <taxon>Thioclava</taxon>
    </lineage>
</organism>
<evidence type="ECO:0000256" key="1">
    <source>
        <dbReference type="SAM" id="MobiDB-lite"/>
    </source>
</evidence>
<dbReference type="PROSITE" id="PS51781">
    <property type="entry name" value="SH3B"/>
    <property type="match status" value="1"/>
</dbReference>
<dbReference type="OrthoDB" id="7857759at2"/>
<reference evidence="3 4" key="1">
    <citation type="journal article" date="2015" name="Antonie Van Leeuwenhoek">
        <title>Thioclava indica sp. nov., isolated from surface seawater of the Indian Ocean.</title>
        <authorList>
            <person name="Liu Y."/>
            <person name="Lai Q."/>
            <person name="Du J."/>
            <person name="Xu H."/>
            <person name="Jiang L."/>
            <person name="Shao Z."/>
        </authorList>
    </citation>
    <scope>NUCLEOTIDE SEQUENCE [LARGE SCALE GENOMIC DNA]</scope>
    <source>
        <strain evidence="3 4">DT23-4</strain>
    </source>
</reference>
<evidence type="ECO:0000313" key="4">
    <source>
        <dbReference type="Proteomes" id="UP000027471"/>
    </source>
</evidence>
<comment type="caution">
    <text evidence="3">The sequence shown here is derived from an EMBL/GenBank/DDBJ whole genome shotgun (WGS) entry which is preliminary data.</text>
</comment>
<dbReference type="EMBL" id="AUNB01000020">
    <property type="protein sequence ID" value="KEO60242.1"/>
    <property type="molecule type" value="Genomic_DNA"/>
</dbReference>
<gene>
    <name evidence="3" type="ORF">DT23_13500</name>
</gene>